<reference evidence="3" key="2">
    <citation type="journal article" date="2019" name="Gigascience">
        <title>High-quality Schistosoma haematobium genome achieved by single-molecule and long-range sequencing.</title>
        <authorList>
            <person name="Stroehlein A.J."/>
            <person name="Korhonen P.K."/>
            <person name="Chong T.M."/>
            <person name="Lim Y.L."/>
            <person name="Chan K.G."/>
            <person name="Webster B."/>
            <person name="Rollinson D."/>
            <person name="Brindley P.J."/>
            <person name="Gasser R.B."/>
            <person name="Young N.D."/>
        </authorList>
    </citation>
    <scope>NUCLEOTIDE SEQUENCE</scope>
</reference>
<dbReference type="InterPro" id="IPR034113">
    <property type="entry name" value="SCP_GAPR1-like"/>
</dbReference>
<proteinExistence type="predicted"/>
<dbReference type="Gene3D" id="3.40.33.10">
    <property type="entry name" value="CAP"/>
    <property type="match status" value="1"/>
</dbReference>
<dbReference type="RefSeq" id="XP_035589413.2">
    <property type="nucleotide sequence ID" value="XM_035730466.2"/>
</dbReference>
<dbReference type="InterPro" id="IPR001283">
    <property type="entry name" value="CRISP-related"/>
</dbReference>
<dbReference type="GeneID" id="24589720"/>
<dbReference type="CTD" id="24589720"/>
<dbReference type="EMBL" id="AMPZ03000001">
    <property type="protein sequence ID" value="KAH9593638.1"/>
    <property type="molecule type" value="Genomic_DNA"/>
</dbReference>
<protein>
    <submittedName>
        <fullName evidence="3">Golgi-associated plant pathoproteinsis- protein 1</fullName>
    </submittedName>
</protein>
<dbReference type="Pfam" id="PF00188">
    <property type="entry name" value="CAP"/>
    <property type="match status" value="1"/>
</dbReference>
<gene>
    <name evidence="3" type="primary">GLIPR2_7</name>
    <name evidence="3" type="ORF">MS3_00010015</name>
</gene>
<reference evidence="3" key="1">
    <citation type="journal article" date="2012" name="Nat. Genet.">
        <title>Whole-genome sequence of Schistosoma haematobium.</title>
        <authorList>
            <person name="Young N.D."/>
            <person name="Jex A.R."/>
            <person name="Li B."/>
            <person name="Liu S."/>
            <person name="Yang L."/>
            <person name="Xiong Z."/>
            <person name="Li Y."/>
            <person name="Cantacessi C."/>
            <person name="Hall R.S."/>
            <person name="Xu X."/>
            <person name="Chen F."/>
            <person name="Wu X."/>
            <person name="Zerlotini A."/>
            <person name="Oliveira G."/>
            <person name="Hofmann A."/>
            <person name="Zhang G."/>
            <person name="Fang X."/>
            <person name="Kang Y."/>
            <person name="Campbell B.E."/>
            <person name="Loukas A."/>
            <person name="Ranganathan S."/>
            <person name="Rollinson D."/>
            <person name="Rinaldi G."/>
            <person name="Brindley P.J."/>
            <person name="Yang H."/>
            <person name="Wang J."/>
            <person name="Wang J."/>
            <person name="Gasser R.B."/>
        </authorList>
    </citation>
    <scope>NUCLEOTIDE SEQUENCE</scope>
</reference>
<sequence>MISDDHRYDNQKIIKSNKIELDHFNEICLKENNRLRQLHNCPKLKLNYRLIKSAQIHSEYLQKLHQLQKIDHLICGQNMALIIGQQNYQIAGLNAIQAWYKQSENYDYNEDYQEHKGYFTQMIWKKTKKVGFGFTKSEIGNIIFVVGHYLPAGNKTTEFQDNVLPRREGAHDMKTDDDCSNDPNENLKQHRHSCSKGRPSSTKESLVRKKTTTIIG</sequence>
<keyword evidence="4" id="KW-1185">Reference proteome</keyword>
<feature type="domain" description="SCP" evidence="2">
    <location>
        <begin position="23"/>
        <end position="157"/>
    </location>
</feature>
<evidence type="ECO:0000313" key="3">
    <source>
        <dbReference type="EMBL" id="KAH9593638.1"/>
    </source>
</evidence>
<reference evidence="3" key="3">
    <citation type="submission" date="2021-06" db="EMBL/GenBank/DDBJ databases">
        <title>Chromosome-level genome assembly for S. haematobium.</title>
        <authorList>
            <person name="Stroehlein A.J."/>
        </authorList>
    </citation>
    <scope>NUCLEOTIDE SEQUENCE</scope>
</reference>
<dbReference type="InterPro" id="IPR035940">
    <property type="entry name" value="CAP_sf"/>
</dbReference>
<comment type="caution">
    <text evidence="3">The sequence shown here is derived from an EMBL/GenBank/DDBJ whole genome shotgun (WGS) entry which is preliminary data.</text>
</comment>
<dbReference type="SUPFAM" id="SSF55797">
    <property type="entry name" value="PR-1-like"/>
    <property type="match status" value="1"/>
</dbReference>
<evidence type="ECO:0000313" key="4">
    <source>
        <dbReference type="Proteomes" id="UP000471633"/>
    </source>
</evidence>
<dbReference type="PRINTS" id="PR00837">
    <property type="entry name" value="V5TPXLIKE"/>
</dbReference>
<evidence type="ECO:0000259" key="2">
    <source>
        <dbReference type="SMART" id="SM00198"/>
    </source>
</evidence>
<dbReference type="PANTHER" id="PTHR10334">
    <property type="entry name" value="CYSTEINE-RICH SECRETORY PROTEIN-RELATED"/>
    <property type="match status" value="1"/>
</dbReference>
<accession>A0A922LTY8</accession>
<name>A0A922LTY8_SCHHA</name>
<dbReference type="CDD" id="cd05382">
    <property type="entry name" value="CAP_GAPR1-like"/>
    <property type="match status" value="1"/>
</dbReference>
<reference evidence="3" key="4">
    <citation type="journal article" date="2022" name="PLoS Pathog.">
        <title>Chromosome-level genome of Schistosoma haematobium underpins genome-wide explorations of molecular variation.</title>
        <authorList>
            <person name="Stroehlein A.J."/>
            <person name="Korhonen P.K."/>
            <person name="Lee V.V."/>
            <person name="Ralph S.A."/>
            <person name="Mentink-Kane M."/>
            <person name="You H."/>
            <person name="McManus D.P."/>
            <person name="Tchuente L.T."/>
            <person name="Stothard J.R."/>
            <person name="Kaur P."/>
            <person name="Dudchenko O."/>
            <person name="Aiden E.L."/>
            <person name="Yang B."/>
            <person name="Yang H."/>
            <person name="Emery A.M."/>
            <person name="Webster B.L."/>
            <person name="Brindley P.J."/>
            <person name="Rollinson D."/>
            <person name="Chang B.C.H."/>
            <person name="Gasser R.B."/>
            <person name="Young N.D."/>
        </authorList>
    </citation>
    <scope>NUCLEOTIDE SEQUENCE</scope>
</reference>
<dbReference type="KEGG" id="shx:MS3_00010015"/>
<dbReference type="Proteomes" id="UP000471633">
    <property type="component" value="Unassembled WGS sequence"/>
</dbReference>
<organism evidence="3 4">
    <name type="scientific">Schistosoma haematobium</name>
    <name type="common">Blood fluke</name>
    <dbReference type="NCBI Taxonomy" id="6185"/>
    <lineage>
        <taxon>Eukaryota</taxon>
        <taxon>Metazoa</taxon>
        <taxon>Spiralia</taxon>
        <taxon>Lophotrochozoa</taxon>
        <taxon>Platyhelminthes</taxon>
        <taxon>Trematoda</taxon>
        <taxon>Digenea</taxon>
        <taxon>Strigeidida</taxon>
        <taxon>Schistosomatoidea</taxon>
        <taxon>Schistosomatidae</taxon>
        <taxon>Schistosoma</taxon>
    </lineage>
</organism>
<feature type="region of interest" description="Disordered" evidence="1">
    <location>
        <begin position="169"/>
        <end position="216"/>
    </location>
</feature>
<dbReference type="InterPro" id="IPR014044">
    <property type="entry name" value="CAP_dom"/>
</dbReference>
<dbReference type="SMART" id="SM00198">
    <property type="entry name" value="SCP"/>
    <property type="match status" value="1"/>
</dbReference>
<evidence type="ECO:0000256" key="1">
    <source>
        <dbReference type="SAM" id="MobiDB-lite"/>
    </source>
</evidence>
<dbReference type="AlphaFoldDB" id="A0A922LTY8"/>